<dbReference type="GO" id="GO:0005886">
    <property type="term" value="C:plasma membrane"/>
    <property type="evidence" value="ECO:0007669"/>
    <property type="project" value="UniProtKB-SubCell"/>
</dbReference>
<feature type="transmembrane region" description="Helical" evidence="7">
    <location>
        <begin position="45"/>
        <end position="64"/>
    </location>
</feature>
<accession>A0A942E3V2</accession>
<dbReference type="AlphaFoldDB" id="A0A942E3V2"/>
<evidence type="ECO:0000256" key="4">
    <source>
        <dbReference type="ARBA" id="ARBA00022692"/>
    </source>
</evidence>
<dbReference type="InterPro" id="IPR006726">
    <property type="entry name" value="PHBA_efflux_AaeB/fusaric-R"/>
</dbReference>
<dbReference type="Proteomes" id="UP000680348">
    <property type="component" value="Unassembled WGS sequence"/>
</dbReference>
<evidence type="ECO:0000313" key="9">
    <source>
        <dbReference type="Proteomes" id="UP000680348"/>
    </source>
</evidence>
<evidence type="ECO:0000256" key="3">
    <source>
        <dbReference type="ARBA" id="ARBA00022475"/>
    </source>
</evidence>
<reference evidence="8" key="1">
    <citation type="submission" date="2021-04" db="EMBL/GenBank/DDBJ databases">
        <title>Pseudaminobacter soli sp. nov., isolated from paddy soil contaminated by heavy metals.</title>
        <authorList>
            <person name="Zhang K."/>
        </authorList>
    </citation>
    <scope>NUCLEOTIDE SEQUENCE</scope>
    <source>
        <strain evidence="8">19-2017</strain>
    </source>
</reference>
<protein>
    <submittedName>
        <fullName evidence="8">FUSC family protein</fullName>
    </submittedName>
</protein>
<evidence type="ECO:0000256" key="5">
    <source>
        <dbReference type="ARBA" id="ARBA00022989"/>
    </source>
</evidence>
<keyword evidence="6 7" id="KW-0472">Membrane</keyword>
<dbReference type="Pfam" id="PF04632">
    <property type="entry name" value="FUSC"/>
    <property type="match status" value="1"/>
</dbReference>
<gene>
    <name evidence="8" type="ORF">KEU06_28395</name>
</gene>
<keyword evidence="3" id="KW-1003">Cell membrane</keyword>
<evidence type="ECO:0000256" key="2">
    <source>
        <dbReference type="ARBA" id="ARBA00022448"/>
    </source>
</evidence>
<keyword evidence="4 7" id="KW-0812">Transmembrane</keyword>
<evidence type="ECO:0000256" key="1">
    <source>
        <dbReference type="ARBA" id="ARBA00004651"/>
    </source>
</evidence>
<comment type="caution">
    <text evidence="8">The sequence shown here is derived from an EMBL/GenBank/DDBJ whole genome shotgun (WGS) entry which is preliminary data.</text>
</comment>
<dbReference type="PANTHER" id="PTHR30509">
    <property type="entry name" value="P-HYDROXYBENZOIC ACID EFFLUX PUMP SUBUNIT-RELATED"/>
    <property type="match status" value="1"/>
</dbReference>
<sequence length="361" mass="38420">MPQLKMHTLNIWLARNRLRWVHALRMIVAGVCALLAISALGLPHAFWAVITAIMVTQSNVGGSLRTTFEQFAGSLSGAAYGAAVALLFPGDDLPSAVIALSLALTAPSIMAAVSPGFRVAPITAAFMVLAYPRAAGPVGVAAERMLEVVIGCSVGLLVSVIVMPTRASRSVAEIAARLSELLAGQLEAMAAGVQGRRTRVGPLAVRTREDLNLLEELVNEATQERRVWLSDVPDATPLLRTMRRLRHDVDMLRRASREAGPQPLPEGASEAWLRATECIAASLRGAGAMLSGRKPPRNTGAVAEAVRAYRAALDQMRRSGATGTLSTASLGRLFGIGFAFDQLRRDLDDLVARSADFSAIR</sequence>
<keyword evidence="5 7" id="KW-1133">Transmembrane helix</keyword>
<evidence type="ECO:0000313" key="8">
    <source>
        <dbReference type="EMBL" id="MBS3652507.1"/>
    </source>
</evidence>
<evidence type="ECO:0000256" key="6">
    <source>
        <dbReference type="ARBA" id="ARBA00023136"/>
    </source>
</evidence>
<dbReference type="GO" id="GO:0022857">
    <property type="term" value="F:transmembrane transporter activity"/>
    <property type="evidence" value="ECO:0007669"/>
    <property type="project" value="InterPro"/>
</dbReference>
<feature type="transmembrane region" description="Helical" evidence="7">
    <location>
        <begin position="71"/>
        <end position="89"/>
    </location>
</feature>
<organism evidence="8 9">
    <name type="scientific">Pseudaminobacter soli</name>
    <name type="common">ex Zhang et al. 2022</name>
    <dbReference type="NCBI Taxonomy" id="2831468"/>
    <lineage>
        <taxon>Bacteria</taxon>
        <taxon>Pseudomonadati</taxon>
        <taxon>Pseudomonadota</taxon>
        <taxon>Alphaproteobacteria</taxon>
        <taxon>Hyphomicrobiales</taxon>
        <taxon>Phyllobacteriaceae</taxon>
        <taxon>Pseudaminobacter</taxon>
    </lineage>
</organism>
<dbReference type="RefSeq" id="WP_188258057.1">
    <property type="nucleotide sequence ID" value="NZ_JABVCF010000028.1"/>
</dbReference>
<name>A0A942E3V2_9HYPH</name>
<keyword evidence="9" id="KW-1185">Reference proteome</keyword>
<feature type="transmembrane region" description="Helical" evidence="7">
    <location>
        <begin position="20"/>
        <end position="39"/>
    </location>
</feature>
<proteinExistence type="predicted"/>
<comment type="subcellular location">
    <subcellularLocation>
        <location evidence="1">Cell membrane</location>
        <topology evidence="1">Multi-pass membrane protein</topology>
    </subcellularLocation>
</comment>
<evidence type="ECO:0000256" key="7">
    <source>
        <dbReference type="SAM" id="Phobius"/>
    </source>
</evidence>
<dbReference type="PANTHER" id="PTHR30509:SF9">
    <property type="entry name" value="MULTIDRUG RESISTANCE PROTEIN MDTO"/>
    <property type="match status" value="1"/>
</dbReference>
<keyword evidence="2" id="KW-0813">Transport</keyword>
<dbReference type="EMBL" id="JAGWCR010000028">
    <property type="protein sequence ID" value="MBS3652507.1"/>
    <property type="molecule type" value="Genomic_DNA"/>
</dbReference>